<name>A0ABP9H2L3_9ACTN</name>
<dbReference type="PANTHER" id="PTHR34109">
    <property type="entry name" value="BNAUNNG04460D PROTEIN-RELATED"/>
    <property type="match status" value="1"/>
</dbReference>
<sequence length="149" mass="15898">MTAEVDTLVCYLCVDGADAAISFYRRAFGAVEDERWTGGDGRVGHARITVEGAPVYLADEHPELGLRGPRAAGGTPVSLMLTVADADAVFEAALAAGATAERPVADQPYGMRTGWLRDPFGHRWGISSRVAEVSGEELRKRVGDSYTIT</sequence>
<dbReference type="Gene3D" id="3.30.720.120">
    <property type="match status" value="1"/>
</dbReference>
<accession>A0ABP9H2L3</accession>
<dbReference type="RefSeq" id="WP_345558749.1">
    <property type="nucleotide sequence ID" value="NZ_BAABIK010000033.1"/>
</dbReference>
<dbReference type="InterPro" id="IPR004360">
    <property type="entry name" value="Glyas_Fos-R_dOase_dom"/>
</dbReference>
<gene>
    <name evidence="2" type="ORF">GCM10023224_45160</name>
</gene>
<comment type="caution">
    <text evidence="2">The sequence shown here is derived from an EMBL/GenBank/DDBJ whole genome shotgun (WGS) entry which is preliminary data.</text>
</comment>
<evidence type="ECO:0000259" key="1">
    <source>
        <dbReference type="PROSITE" id="PS51819"/>
    </source>
</evidence>
<dbReference type="PROSITE" id="PS51819">
    <property type="entry name" value="VOC"/>
    <property type="match status" value="1"/>
</dbReference>
<dbReference type="EMBL" id="BAABIK010000033">
    <property type="protein sequence ID" value="GAA4954692.1"/>
    <property type="molecule type" value="Genomic_DNA"/>
</dbReference>
<dbReference type="Gene3D" id="3.30.720.110">
    <property type="match status" value="1"/>
</dbReference>
<dbReference type="InterPro" id="IPR029068">
    <property type="entry name" value="Glyas_Bleomycin-R_OHBP_Dase"/>
</dbReference>
<proteinExistence type="predicted"/>
<dbReference type="PANTHER" id="PTHR34109:SF1">
    <property type="entry name" value="VOC DOMAIN-CONTAINING PROTEIN"/>
    <property type="match status" value="1"/>
</dbReference>
<organism evidence="2 3">
    <name type="scientific">Streptomonospora halophila</name>
    <dbReference type="NCBI Taxonomy" id="427369"/>
    <lineage>
        <taxon>Bacteria</taxon>
        <taxon>Bacillati</taxon>
        <taxon>Actinomycetota</taxon>
        <taxon>Actinomycetes</taxon>
        <taxon>Streptosporangiales</taxon>
        <taxon>Nocardiopsidaceae</taxon>
        <taxon>Streptomonospora</taxon>
    </lineage>
</organism>
<protein>
    <submittedName>
        <fullName evidence="2">VOC family protein</fullName>
    </submittedName>
</protein>
<evidence type="ECO:0000313" key="3">
    <source>
        <dbReference type="Proteomes" id="UP001499993"/>
    </source>
</evidence>
<keyword evidence="3" id="KW-1185">Reference proteome</keyword>
<reference evidence="3" key="1">
    <citation type="journal article" date="2019" name="Int. J. Syst. Evol. Microbiol.">
        <title>The Global Catalogue of Microorganisms (GCM) 10K type strain sequencing project: providing services to taxonomists for standard genome sequencing and annotation.</title>
        <authorList>
            <consortium name="The Broad Institute Genomics Platform"/>
            <consortium name="The Broad Institute Genome Sequencing Center for Infectious Disease"/>
            <person name="Wu L."/>
            <person name="Ma J."/>
        </authorList>
    </citation>
    <scope>NUCLEOTIDE SEQUENCE [LARGE SCALE GENOMIC DNA]</scope>
    <source>
        <strain evidence="3">JCM 18123</strain>
    </source>
</reference>
<dbReference type="Proteomes" id="UP001499993">
    <property type="component" value="Unassembled WGS sequence"/>
</dbReference>
<dbReference type="SUPFAM" id="SSF54593">
    <property type="entry name" value="Glyoxalase/Bleomycin resistance protein/Dihydroxybiphenyl dioxygenase"/>
    <property type="match status" value="1"/>
</dbReference>
<dbReference type="Pfam" id="PF00903">
    <property type="entry name" value="Glyoxalase"/>
    <property type="match status" value="1"/>
</dbReference>
<evidence type="ECO:0000313" key="2">
    <source>
        <dbReference type="EMBL" id="GAA4954692.1"/>
    </source>
</evidence>
<dbReference type="CDD" id="cd07246">
    <property type="entry name" value="VOC_like"/>
    <property type="match status" value="1"/>
</dbReference>
<dbReference type="InterPro" id="IPR037523">
    <property type="entry name" value="VOC_core"/>
</dbReference>
<feature type="domain" description="VOC" evidence="1">
    <location>
        <begin position="4"/>
        <end position="129"/>
    </location>
</feature>